<protein>
    <submittedName>
        <fullName evidence="5">LacI family transcriptional regulator</fullName>
    </submittedName>
</protein>
<dbReference type="Gene3D" id="1.10.260.40">
    <property type="entry name" value="lambda repressor-like DNA-binding domains"/>
    <property type="match status" value="1"/>
</dbReference>
<dbReference type="CDD" id="cd20009">
    <property type="entry name" value="PBP1_RafR-like"/>
    <property type="match status" value="1"/>
</dbReference>
<feature type="domain" description="HTH lacI-type" evidence="4">
    <location>
        <begin position="17"/>
        <end position="71"/>
    </location>
</feature>
<dbReference type="PANTHER" id="PTHR30146">
    <property type="entry name" value="LACI-RELATED TRANSCRIPTIONAL REPRESSOR"/>
    <property type="match status" value="1"/>
</dbReference>
<evidence type="ECO:0000313" key="5">
    <source>
        <dbReference type="EMBL" id="PLW77918.1"/>
    </source>
</evidence>
<dbReference type="SMART" id="SM00354">
    <property type="entry name" value="HTH_LACI"/>
    <property type="match status" value="1"/>
</dbReference>
<comment type="caution">
    <text evidence="5">The sequence shown here is derived from an EMBL/GenBank/DDBJ whole genome shotgun (WGS) entry which is preliminary data.</text>
</comment>
<dbReference type="Pfam" id="PF00356">
    <property type="entry name" value="LacI"/>
    <property type="match status" value="1"/>
</dbReference>
<organism evidence="5 6">
    <name type="scientific">Cohaesibacter celericrescens</name>
    <dbReference type="NCBI Taxonomy" id="2067669"/>
    <lineage>
        <taxon>Bacteria</taxon>
        <taxon>Pseudomonadati</taxon>
        <taxon>Pseudomonadota</taxon>
        <taxon>Alphaproteobacteria</taxon>
        <taxon>Hyphomicrobiales</taxon>
        <taxon>Cohaesibacteraceae</taxon>
    </lineage>
</organism>
<dbReference type="EMBL" id="PKUQ01000013">
    <property type="protein sequence ID" value="PLW77918.1"/>
    <property type="molecule type" value="Genomic_DNA"/>
</dbReference>
<dbReference type="SUPFAM" id="SSF47413">
    <property type="entry name" value="lambda repressor-like DNA-binding domains"/>
    <property type="match status" value="1"/>
</dbReference>
<name>A0A2N5XU26_9HYPH</name>
<dbReference type="GO" id="GO:0000976">
    <property type="term" value="F:transcription cis-regulatory region binding"/>
    <property type="evidence" value="ECO:0007669"/>
    <property type="project" value="TreeGrafter"/>
</dbReference>
<sequence length="343" mass="38361">MAQNRIPIDRISRRSRPTQQTIADITGLAVTTVSKALRQDPKISHSTRALVNKIAQEVGYVPDRAALRLRTGKTNVISLILDPHNEILSFGNSMISGVVKALQETNYHLNIIPHFTQDEIESPVVQIVRNGLADGLIFSRTTALDERVRFLTEKHFPFVTHGRTEFTEQHSFVDYDNDDFAYQSVMRLVQKGCAKVCILLPLSKFTFYQHLRYGFMRAVRETGVDYLFPQTVSLDSQPDELVEWARTLAQSGEIPDGMICPGEISYFAVQNGFTSAGKKQGSDYHMVAKSVSKVLGLSDPGLDCIDEDVHQAGFLMASHLVDQINNPEAGPLQTLQQPIIKFK</sequence>
<keyword evidence="1" id="KW-0805">Transcription regulation</keyword>
<keyword evidence="6" id="KW-1185">Reference proteome</keyword>
<dbReference type="GO" id="GO:0003700">
    <property type="term" value="F:DNA-binding transcription factor activity"/>
    <property type="evidence" value="ECO:0007669"/>
    <property type="project" value="TreeGrafter"/>
</dbReference>
<dbReference type="CDD" id="cd01392">
    <property type="entry name" value="HTH_LacI"/>
    <property type="match status" value="1"/>
</dbReference>
<dbReference type="Proteomes" id="UP000234881">
    <property type="component" value="Unassembled WGS sequence"/>
</dbReference>
<dbReference type="InterPro" id="IPR028082">
    <property type="entry name" value="Peripla_BP_I"/>
</dbReference>
<evidence type="ECO:0000313" key="6">
    <source>
        <dbReference type="Proteomes" id="UP000234881"/>
    </source>
</evidence>
<dbReference type="OrthoDB" id="7325754at2"/>
<dbReference type="PROSITE" id="PS50932">
    <property type="entry name" value="HTH_LACI_2"/>
    <property type="match status" value="1"/>
</dbReference>
<dbReference type="RefSeq" id="WP_101533159.1">
    <property type="nucleotide sequence ID" value="NZ_JBFHIU010000012.1"/>
</dbReference>
<dbReference type="PANTHER" id="PTHR30146:SF109">
    <property type="entry name" value="HTH-TYPE TRANSCRIPTIONAL REGULATOR GALS"/>
    <property type="match status" value="1"/>
</dbReference>
<dbReference type="Pfam" id="PF00532">
    <property type="entry name" value="Peripla_BP_1"/>
    <property type="match status" value="1"/>
</dbReference>
<keyword evidence="3" id="KW-0804">Transcription</keyword>
<dbReference type="InterPro" id="IPR001761">
    <property type="entry name" value="Peripla_BP/Lac1_sug-bd_dom"/>
</dbReference>
<proteinExistence type="predicted"/>
<evidence type="ECO:0000256" key="1">
    <source>
        <dbReference type="ARBA" id="ARBA00023015"/>
    </source>
</evidence>
<dbReference type="InterPro" id="IPR010982">
    <property type="entry name" value="Lambda_DNA-bd_dom_sf"/>
</dbReference>
<evidence type="ECO:0000259" key="4">
    <source>
        <dbReference type="PROSITE" id="PS50932"/>
    </source>
</evidence>
<dbReference type="AlphaFoldDB" id="A0A2N5XU26"/>
<evidence type="ECO:0000256" key="3">
    <source>
        <dbReference type="ARBA" id="ARBA00023163"/>
    </source>
</evidence>
<evidence type="ECO:0000256" key="2">
    <source>
        <dbReference type="ARBA" id="ARBA00023125"/>
    </source>
</evidence>
<keyword evidence="2" id="KW-0238">DNA-binding</keyword>
<reference evidence="5 6" key="1">
    <citation type="submission" date="2018-01" db="EMBL/GenBank/DDBJ databases">
        <title>The draft genome sequence of Cohaesibacter sp. H1304.</title>
        <authorList>
            <person name="Wang N.-N."/>
            <person name="Du Z.-J."/>
        </authorList>
    </citation>
    <scope>NUCLEOTIDE SEQUENCE [LARGE SCALE GENOMIC DNA]</scope>
    <source>
        <strain evidence="5 6">H1304</strain>
    </source>
</reference>
<gene>
    <name evidence="5" type="ORF">C0081_07285</name>
</gene>
<dbReference type="Gene3D" id="3.40.50.2300">
    <property type="match status" value="2"/>
</dbReference>
<dbReference type="SUPFAM" id="SSF53822">
    <property type="entry name" value="Periplasmic binding protein-like I"/>
    <property type="match status" value="1"/>
</dbReference>
<dbReference type="InterPro" id="IPR000843">
    <property type="entry name" value="HTH_LacI"/>
</dbReference>
<accession>A0A2N5XU26</accession>